<dbReference type="SUPFAM" id="SSF54001">
    <property type="entry name" value="Cysteine proteinases"/>
    <property type="match status" value="1"/>
</dbReference>
<dbReference type="InterPro" id="IPR038765">
    <property type="entry name" value="Papain-like_cys_pep_sf"/>
</dbReference>
<dbReference type="GO" id="GO:0016407">
    <property type="term" value="F:acetyltransferase activity"/>
    <property type="evidence" value="ECO:0007669"/>
    <property type="project" value="InterPro"/>
</dbReference>
<proteinExistence type="inferred from homology"/>
<dbReference type="PANTHER" id="PTHR11786">
    <property type="entry name" value="N-HYDROXYARYLAMINE O-ACETYLTRANSFERASE"/>
    <property type="match status" value="1"/>
</dbReference>
<dbReference type="Pfam" id="PF00797">
    <property type="entry name" value="Acetyltransf_2"/>
    <property type="match status" value="1"/>
</dbReference>
<evidence type="ECO:0000256" key="1">
    <source>
        <dbReference type="ARBA" id="ARBA00006547"/>
    </source>
</evidence>
<accession>A0AA40K8M6</accession>
<comment type="caution">
    <text evidence="2">The sequence shown here is derived from an EMBL/GenBank/DDBJ whole genome shotgun (WGS) entry which is preliminary data.</text>
</comment>
<name>A0AA40K8M6_9PEZI</name>
<keyword evidence="3" id="KW-1185">Reference proteome</keyword>
<evidence type="ECO:0000313" key="3">
    <source>
        <dbReference type="Proteomes" id="UP001172155"/>
    </source>
</evidence>
<dbReference type="AlphaFoldDB" id="A0AA40K8M6"/>
<reference evidence="2" key="1">
    <citation type="submission" date="2023-06" db="EMBL/GenBank/DDBJ databases">
        <title>Genome-scale phylogeny and comparative genomics of the fungal order Sordariales.</title>
        <authorList>
            <consortium name="Lawrence Berkeley National Laboratory"/>
            <person name="Hensen N."/>
            <person name="Bonometti L."/>
            <person name="Westerberg I."/>
            <person name="Brannstrom I.O."/>
            <person name="Guillou S."/>
            <person name="Cros-Aarteil S."/>
            <person name="Calhoun S."/>
            <person name="Haridas S."/>
            <person name="Kuo A."/>
            <person name="Mondo S."/>
            <person name="Pangilinan J."/>
            <person name="Riley R."/>
            <person name="LaButti K."/>
            <person name="Andreopoulos B."/>
            <person name="Lipzen A."/>
            <person name="Chen C."/>
            <person name="Yanf M."/>
            <person name="Daum C."/>
            <person name="Ng V."/>
            <person name="Clum A."/>
            <person name="Steindorff A."/>
            <person name="Ohm R."/>
            <person name="Martin F."/>
            <person name="Silar P."/>
            <person name="Natvig D."/>
            <person name="Lalanne C."/>
            <person name="Gautier V."/>
            <person name="Ament-velasquez S.L."/>
            <person name="Kruys A."/>
            <person name="Hutchinson M.I."/>
            <person name="Powell A.J."/>
            <person name="Barry K."/>
            <person name="Miller A.N."/>
            <person name="Grigoriev I.V."/>
            <person name="Debuchy R."/>
            <person name="Gladieux P."/>
            <person name="Thoren M.H."/>
            <person name="Johannesson H."/>
        </authorList>
    </citation>
    <scope>NUCLEOTIDE SEQUENCE</scope>
    <source>
        <strain evidence="2">SMH3187-1</strain>
    </source>
</reference>
<evidence type="ECO:0000313" key="2">
    <source>
        <dbReference type="EMBL" id="KAK0750104.1"/>
    </source>
</evidence>
<sequence>MARVPFESLSLHYSMHRTLSFGPDDLLSKIVKGSGGYCMELNTFFVSVLRSLNYPLFSVGGRVGMGGAYGGWNHQLNIVTIDCRRYVVDVRFCSNGPLQPNPPEDGREFPQIAPARGKLECKALPIHTDASQLLPCRFRSDEPHHHEMNLTSMTSPRNFFVYAVMYIRTILDDRTGKLIGLLILLRDYVKRQLGGHAEIIENLETKAWRVAALRKWF</sequence>
<dbReference type="Proteomes" id="UP001172155">
    <property type="component" value="Unassembled WGS sequence"/>
</dbReference>
<comment type="similarity">
    <text evidence="1">Belongs to the arylamine N-acetyltransferase family.</text>
</comment>
<organism evidence="2 3">
    <name type="scientific">Schizothecium vesticola</name>
    <dbReference type="NCBI Taxonomy" id="314040"/>
    <lineage>
        <taxon>Eukaryota</taxon>
        <taxon>Fungi</taxon>
        <taxon>Dikarya</taxon>
        <taxon>Ascomycota</taxon>
        <taxon>Pezizomycotina</taxon>
        <taxon>Sordariomycetes</taxon>
        <taxon>Sordariomycetidae</taxon>
        <taxon>Sordariales</taxon>
        <taxon>Schizotheciaceae</taxon>
        <taxon>Schizothecium</taxon>
    </lineage>
</organism>
<evidence type="ECO:0008006" key="4">
    <source>
        <dbReference type="Google" id="ProtNLM"/>
    </source>
</evidence>
<protein>
    <recommendedName>
        <fullName evidence="4">Arylamine N-acetyltransferase</fullName>
    </recommendedName>
</protein>
<gene>
    <name evidence="2" type="ORF">B0T18DRAFT_389585</name>
</gene>
<dbReference type="EMBL" id="JAUKUD010000003">
    <property type="protein sequence ID" value="KAK0750104.1"/>
    <property type="molecule type" value="Genomic_DNA"/>
</dbReference>
<dbReference type="PANTHER" id="PTHR11786:SF0">
    <property type="entry name" value="ARYLAMINE N-ACETYLTRANSFERASE 4-RELATED"/>
    <property type="match status" value="1"/>
</dbReference>
<dbReference type="InterPro" id="IPR053710">
    <property type="entry name" value="Arylamine_NAT_domain_sf"/>
</dbReference>
<dbReference type="InterPro" id="IPR001447">
    <property type="entry name" value="Arylamine_N-AcTrfase"/>
</dbReference>
<dbReference type="Gene3D" id="3.30.2140.20">
    <property type="match status" value="1"/>
</dbReference>